<evidence type="ECO:0000256" key="3">
    <source>
        <dbReference type="ARBA" id="ARBA00025768"/>
    </source>
</evidence>
<accession>A0A8S1CDS6</accession>
<dbReference type="InterPro" id="IPR027417">
    <property type="entry name" value="P-loop_NTPase"/>
</dbReference>
<dbReference type="EMBL" id="CADEPI010000024">
    <property type="protein sequence ID" value="CAB3366288.1"/>
    <property type="molecule type" value="Genomic_DNA"/>
</dbReference>
<proteinExistence type="inferred from homology"/>
<protein>
    <recommendedName>
        <fullName evidence="4">Protein KTI12 homolog</fullName>
    </recommendedName>
</protein>
<dbReference type="PANTHER" id="PTHR12435">
    <property type="match status" value="1"/>
</dbReference>
<dbReference type="Pfam" id="PF08433">
    <property type="entry name" value="KTI12"/>
    <property type="match status" value="1"/>
</dbReference>
<name>A0A8S1CDS6_9INSE</name>
<evidence type="ECO:0000313" key="6">
    <source>
        <dbReference type="Proteomes" id="UP000494165"/>
    </source>
</evidence>
<evidence type="ECO:0000256" key="2">
    <source>
        <dbReference type="ARBA" id="ARBA00022840"/>
    </source>
</evidence>
<gene>
    <name evidence="5" type="ORF">CLODIP_2_CD01506</name>
</gene>
<dbReference type="OrthoDB" id="9972657at2759"/>
<dbReference type="Proteomes" id="UP000494165">
    <property type="component" value="Unassembled WGS sequence"/>
</dbReference>
<evidence type="ECO:0000256" key="4">
    <source>
        <dbReference type="ARBA" id="ARBA00026170"/>
    </source>
</evidence>
<dbReference type="GO" id="GO:0005524">
    <property type="term" value="F:ATP binding"/>
    <property type="evidence" value="ECO:0007669"/>
    <property type="project" value="UniProtKB-KW"/>
</dbReference>
<organism evidence="5 6">
    <name type="scientific">Cloeon dipterum</name>
    <dbReference type="NCBI Taxonomy" id="197152"/>
    <lineage>
        <taxon>Eukaryota</taxon>
        <taxon>Metazoa</taxon>
        <taxon>Ecdysozoa</taxon>
        <taxon>Arthropoda</taxon>
        <taxon>Hexapoda</taxon>
        <taxon>Insecta</taxon>
        <taxon>Pterygota</taxon>
        <taxon>Palaeoptera</taxon>
        <taxon>Ephemeroptera</taxon>
        <taxon>Pisciforma</taxon>
        <taxon>Baetidae</taxon>
        <taxon>Cloeon</taxon>
    </lineage>
</organism>
<evidence type="ECO:0000313" key="5">
    <source>
        <dbReference type="EMBL" id="CAB3366288.1"/>
    </source>
</evidence>
<sequence length="273" mass="31273">MPLVLLTGLPCSGKTTRAMQLKGYLEKANQQVEVVSENEVINRKPADFSDVFLVQNKEKLLRGEIKSEVQRLLGKNTFVIVDAGNYLKSFRYELYCLSKTARETFCVIHCEVSEADAWQWNEANPVDRKIYSKKEFDELLLRYECPDSKNRWDAPLYTLHSVEDLDFEAIVNPLLRKSPAKANQSTVTMHSLPSNVICNIDQITKEAIQKVIKSETHSHIFSSSVVPQAKLLKIQTQFVTFIKKNPPKFSSSQEAANEIEKMFSKFLEEHLKL</sequence>
<comment type="caution">
    <text evidence="5">The sequence shown here is derived from an EMBL/GenBank/DDBJ whole genome shotgun (WGS) entry which is preliminary data.</text>
</comment>
<evidence type="ECO:0000256" key="1">
    <source>
        <dbReference type="ARBA" id="ARBA00022741"/>
    </source>
</evidence>
<dbReference type="InterPro" id="IPR013641">
    <property type="entry name" value="KTI12/PSTK"/>
</dbReference>
<dbReference type="SUPFAM" id="SSF52540">
    <property type="entry name" value="P-loop containing nucleoside triphosphate hydrolases"/>
    <property type="match status" value="1"/>
</dbReference>
<reference evidence="5 6" key="1">
    <citation type="submission" date="2020-04" db="EMBL/GenBank/DDBJ databases">
        <authorList>
            <person name="Alioto T."/>
            <person name="Alioto T."/>
            <person name="Gomez Garrido J."/>
        </authorList>
    </citation>
    <scope>NUCLEOTIDE SEQUENCE [LARGE SCALE GENOMIC DNA]</scope>
</reference>
<keyword evidence="6" id="KW-1185">Reference proteome</keyword>
<keyword evidence="1" id="KW-0547">Nucleotide-binding</keyword>
<comment type="similarity">
    <text evidence="3">Belongs to the KTI12 family.</text>
</comment>
<dbReference type="AlphaFoldDB" id="A0A8S1CDS6"/>
<dbReference type="Gene3D" id="3.40.50.300">
    <property type="entry name" value="P-loop containing nucleotide triphosphate hydrolases"/>
    <property type="match status" value="1"/>
</dbReference>
<keyword evidence="2" id="KW-0067">ATP-binding</keyword>